<keyword evidence="1" id="KW-0472">Membrane</keyword>
<organism evidence="3 4">
    <name type="scientific">Cuscuta australis</name>
    <dbReference type="NCBI Taxonomy" id="267555"/>
    <lineage>
        <taxon>Eukaryota</taxon>
        <taxon>Viridiplantae</taxon>
        <taxon>Streptophyta</taxon>
        <taxon>Embryophyta</taxon>
        <taxon>Tracheophyta</taxon>
        <taxon>Spermatophyta</taxon>
        <taxon>Magnoliopsida</taxon>
        <taxon>eudicotyledons</taxon>
        <taxon>Gunneridae</taxon>
        <taxon>Pentapetalae</taxon>
        <taxon>asterids</taxon>
        <taxon>lamiids</taxon>
        <taxon>Solanales</taxon>
        <taxon>Convolvulaceae</taxon>
        <taxon>Cuscuteae</taxon>
        <taxon>Cuscuta</taxon>
        <taxon>Cuscuta subgen. Grammica</taxon>
        <taxon>Cuscuta sect. Cleistogrammica</taxon>
    </lineage>
</organism>
<evidence type="ECO:0008006" key="5">
    <source>
        <dbReference type="Google" id="ProtNLM"/>
    </source>
</evidence>
<keyword evidence="4" id="KW-1185">Reference proteome</keyword>
<evidence type="ECO:0000256" key="1">
    <source>
        <dbReference type="SAM" id="Phobius"/>
    </source>
</evidence>
<comment type="caution">
    <text evidence="3">The sequence shown here is derived from an EMBL/GenBank/DDBJ whole genome shotgun (WGS) entry which is preliminary data.</text>
</comment>
<dbReference type="EMBL" id="NQVE01000203">
    <property type="protein sequence ID" value="RAL39072.1"/>
    <property type="molecule type" value="Genomic_DNA"/>
</dbReference>
<reference evidence="3 4" key="1">
    <citation type="submission" date="2018-06" db="EMBL/GenBank/DDBJ databases">
        <title>The Genome of Cuscuta australis (Dodder) Provides Insight into the Evolution of Plant Parasitism.</title>
        <authorList>
            <person name="Liu H."/>
        </authorList>
    </citation>
    <scope>NUCLEOTIDE SEQUENCE [LARGE SCALE GENOMIC DNA]</scope>
    <source>
        <strain evidence="4">cv. Yunnan</strain>
        <tissue evidence="3">Vines</tissue>
    </source>
</reference>
<keyword evidence="1" id="KW-0812">Transmembrane</keyword>
<dbReference type="AlphaFoldDB" id="A0A328D009"/>
<protein>
    <recommendedName>
        <fullName evidence="5">Secreted protein</fullName>
    </recommendedName>
</protein>
<keyword evidence="1" id="KW-1133">Transmembrane helix</keyword>
<evidence type="ECO:0000313" key="3">
    <source>
        <dbReference type="EMBL" id="RAL39072.1"/>
    </source>
</evidence>
<feature type="transmembrane region" description="Helical" evidence="1">
    <location>
        <begin position="42"/>
        <end position="66"/>
    </location>
</feature>
<gene>
    <name evidence="3" type="ORF">DM860_011558</name>
</gene>
<evidence type="ECO:0000256" key="2">
    <source>
        <dbReference type="SAM" id="SignalP"/>
    </source>
</evidence>
<evidence type="ECO:0000313" key="4">
    <source>
        <dbReference type="Proteomes" id="UP000249390"/>
    </source>
</evidence>
<accession>A0A328D009</accession>
<sequence>MGSHMELVLACLASFLFILGRLRARSRVPQTRFLASCLLEMYISLGVASIPSFCNTCSMVGVLAYTTKQAYQKRAMLKRCCFVRVGLNRVSFSNERKFCWLRKPLGRGKKVGKRYLNY</sequence>
<feature type="chain" id="PRO_5016239052" description="Secreted protein" evidence="2">
    <location>
        <begin position="25"/>
        <end position="118"/>
    </location>
</feature>
<feature type="signal peptide" evidence="2">
    <location>
        <begin position="1"/>
        <end position="24"/>
    </location>
</feature>
<proteinExistence type="predicted"/>
<keyword evidence="2" id="KW-0732">Signal</keyword>
<dbReference type="Proteomes" id="UP000249390">
    <property type="component" value="Unassembled WGS sequence"/>
</dbReference>
<name>A0A328D009_9ASTE</name>